<evidence type="ECO:0008006" key="4">
    <source>
        <dbReference type="Google" id="ProtNLM"/>
    </source>
</evidence>
<keyword evidence="1" id="KW-0175">Coiled coil</keyword>
<comment type="caution">
    <text evidence="2">The sequence shown here is derived from an EMBL/GenBank/DDBJ whole genome shotgun (WGS) entry which is preliminary data.</text>
</comment>
<evidence type="ECO:0000313" key="3">
    <source>
        <dbReference type="Proteomes" id="UP001302329"/>
    </source>
</evidence>
<organism evidence="2 3">
    <name type="scientific">Cyanobium gracile UHCC 0281</name>
    <dbReference type="NCBI Taxonomy" id="3110309"/>
    <lineage>
        <taxon>Bacteria</taxon>
        <taxon>Bacillati</taxon>
        <taxon>Cyanobacteriota</taxon>
        <taxon>Cyanophyceae</taxon>
        <taxon>Synechococcales</taxon>
        <taxon>Prochlorococcaceae</taxon>
        <taxon>Cyanobium</taxon>
    </lineage>
</organism>
<dbReference type="EMBL" id="JAYGHY010000024">
    <property type="protein sequence ID" value="MEA5442681.1"/>
    <property type="molecule type" value="Genomic_DNA"/>
</dbReference>
<proteinExistence type="predicted"/>
<evidence type="ECO:0000256" key="1">
    <source>
        <dbReference type="SAM" id="Coils"/>
    </source>
</evidence>
<keyword evidence="3" id="KW-1185">Reference proteome</keyword>
<protein>
    <recommendedName>
        <fullName evidence="4">Glycosyltransferase</fullName>
    </recommendedName>
</protein>
<reference evidence="2 3" key="1">
    <citation type="submission" date="2023-12" db="EMBL/GenBank/DDBJ databases">
        <title>Baltic Sea Cyanobacteria.</title>
        <authorList>
            <person name="Delbaje E."/>
            <person name="Fewer D.P."/>
            <person name="Shishido T.K."/>
        </authorList>
    </citation>
    <scope>NUCLEOTIDE SEQUENCE [LARGE SCALE GENOMIC DNA]</scope>
    <source>
        <strain evidence="2 3">UHCC 0281</strain>
    </source>
</reference>
<feature type="coiled-coil region" evidence="1">
    <location>
        <begin position="355"/>
        <end position="382"/>
    </location>
</feature>
<sequence>MEPAKVLFLNHRRSACGVYEFGYSIYEAIAQSKKYSTVYVEVDSADDVAAALRHHSPTLILVNYHPYTTRAWFPFALPDDRVSVVGIIHEISPEDLERLNTLPFDYFMVHDPTLKVGEGGTFTSVRPLPPLAASSSTPPPEHPTIGSFGFATPGKGFEALVARAQLEFSECHIRLNIPFSSFFDAEGHEARAVADRCRSLLWKPGVSLDITHDYLEQEQLLGFLQGNSINAFFYEPQCSRGLSSALDWALAAGRPLALRKADMFRHLFGTVPSPFVEDRSMKEIMLDGIGWQVQLRQDWSAERILADYEWMFDRLLPEEDSFEFRRDLAARRRLRGLQSSLGAREGDLAGAFVALQKRNEEIQECREELAEAYASLQKSSQDNDHLASDLQESEKVRGALLSSTSWRITKPLRWLGRLFLRITR</sequence>
<evidence type="ECO:0000313" key="2">
    <source>
        <dbReference type="EMBL" id="MEA5442681.1"/>
    </source>
</evidence>
<dbReference type="Proteomes" id="UP001302329">
    <property type="component" value="Unassembled WGS sequence"/>
</dbReference>
<name>A0ABU5SW06_9CYAN</name>
<dbReference type="RefSeq" id="WP_323356730.1">
    <property type="nucleotide sequence ID" value="NZ_JAYGHY010000024.1"/>
</dbReference>
<gene>
    <name evidence="2" type="ORF">VB739_08975</name>
</gene>
<accession>A0ABU5SW06</accession>